<dbReference type="GO" id="GO:0006431">
    <property type="term" value="P:methionyl-tRNA aminoacylation"/>
    <property type="evidence" value="ECO:0007669"/>
    <property type="project" value="InterPro"/>
</dbReference>
<evidence type="ECO:0000256" key="6">
    <source>
        <dbReference type="ARBA" id="ARBA00022840"/>
    </source>
</evidence>
<dbReference type="SUPFAM" id="SSF47323">
    <property type="entry name" value="Anticodon-binding domain of a subclass of class I aminoacyl-tRNA synthetases"/>
    <property type="match status" value="1"/>
</dbReference>
<dbReference type="FunFam" id="2.170.220.10:FF:000002">
    <property type="entry name" value="Methionine--tRNA ligase"/>
    <property type="match status" value="1"/>
</dbReference>
<dbReference type="GO" id="GO:0004825">
    <property type="term" value="F:methionine-tRNA ligase activity"/>
    <property type="evidence" value="ECO:0007669"/>
    <property type="project" value="UniProtKB-EC"/>
</dbReference>
<dbReference type="Pfam" id="PF09334">
    <property type="entry name" value="tRNA-synt_1g"/>
    <property type="match status" value="2"/>
</dbReference>
<dbReference type="InterPro" id="IPR009080">
    <property type="entry name" value="tRNAsynth_Ia_anticodon-bd"/>
</dbReference>
<feature type="domain" description="Methionyl/Valyl/Leucyl/Isoleucyl-tRNA synthetase anticodon-binding" evidence="11">
    <location>
        <begin position="379"/>
        <end position="482"/>
    </location>
</feature>
<dbReference type="InterPro" id="IPR014729">
    <property type="entry name" value="Rossmann-like_a/b/a_fold"/>
</dbReference>
<dbReference type="Gene3D" id="3.40.50.620">
    <property type="entry name" value="HUPs"/>
    <property type="match status" value="1"/>
</dbReference>
<proteinExistence type="inferred from homology"/>
<dbReference type="OrthoDB" id="9810191at2"/>
<dbReference type="InterPro" id="IPR023457">
    <property type="entry name" value="Met-tRNA_synth_2"/>
</dbReference>
<evidence type="ECO:0000313" key="14">
    <source>
        <dbReference type="Proteomes" id="UP000002943"/>
    </source>
</evidence>
<keyword evidence="5 10" id="KW-0547">Nucleotide-binding</keyword>
<dbReference type="Pfam" id="PF08264">
    <property type="entry name" value="Anticodon_1"/>
    <property type="match status" value="1"/>
</dbReference>
<dbReference type="GO" id="GO:0005524">
    <property type="term" value="F:ATP binding"/>
    <property type="evidence" value="ECO:0007669"/>
    <property type="project" value="UniProtKB-KW"/>
</dbReference>
<dbReference type="SUPFAM" id="SSF52374">
    <property type="entry name" value="Nucleotidylyl transferase"/>
    <property type="match status" value="1"/>
</dbReference>
<evidence type="ECO:0000256" key="2">
    <source>
        <dbReference type="ARBA" id="ARBA00012838"/>
    </source>
</evidence>
<evidence type="ECO:0000256" key="3">
    <source>
        <dbReference type="ARBA" id="ARBA00018753"/>
    </source>
</evidence>
<name>E3BGL5_9VIBR</name>
<sequence length="499" mass="57355">MTNIFTTPIFYANGEPHLGHAYSGILADIFHRYSLLANSESCLITGTDEHGLKITQAASKSCTEVEDFVDRKSASFAELWSALKIDPDVFIRTTDRFHAQFVEKVWKKLRDKGDIYLGNYQGQYCIGCEQFYNKRDLVDEKYCAIHKTEVQSFEEETYLFRLSRYREQLLEFYTSNQDFIIPTFTQDYVVKQLKEEPLEDLSVSRINHKWGISVPGDENHTIYVWIDALFSYLSAIQKAGYNPDQLKKTTHILGKDILKFHAIYWPAFLLALELPLPKHLIVHGWWKVEGHKISKSIPETVVHPKAFQTELSNDGLRYALIKQKPLFRDGDLVQDSLKHVINADLVNNFANLVKRNNTLILKQLSGEIVGITDLDIECRQIVTEAEVKLDKVINGYQTFDILIVSQLLNQILTELNRFFHERSPWLINKGLTREHVSSTCFVVANVVREIAILYSPIIPSLSESILNELGDNRSASLERGCPLLRDISIKKVQSHFTRV</sequence>
<evidence type="ECO:0000256" key="8">
    <source>
        <dbReference type="ARBA" id="ARBA00023146"/>
    </source>
</evidence>
<organism evidence="13 14">
    <name type="scientific">Vibrio caribbeanicus ATCC BAA-2122</name>
    <dbReference type="NCBI Taxonomy" id="796620"/>
    <lineage>
        <taxon>Bacteria</taxon>
        <taxon>Pseudomonadati</taxon>
        <taxon>Pseudomonadota</taxon>
        <taxon>Gammaproteobacteria</taxon>
        <taxon>Vibrionales</taxon>
        <taxon>Vibrionaceae</taxon>
        <taxon>Vibrio</taxon>
    </lineage>
</organism>
<dbReference type="PANTHER" id="PTHR43326">
    <property type="entry name" value="METHIONYL-TRNA SYNTHETASE"/>
    <property type="match status" value="1"/>
</dbReference>
<keyword evidence="8 10" id="KW-0030">Aminoacyl-tRNA synthetase</keyword>
<evidence type="ECO:0000256" key="10">
    <source>
        <dbReference type="RuleBase" id="RU363039"/>
    </source>
</evidence>
<evidence type="ECO:0000256" key="9">
    <source>
        <dbReference type="ARBA" id="ARBA00030904"/>
    </source>
</evidence>
<reference evidence="13 14" key="1">
    <citation type="journal article" date="2012" name="Int. J. Syst. Evol. Microbiol.">
        <title>Vibrio caribbeanicus sp. nov., isolated from the marine sponge Scleritoderma cyanea.</title>
        <authorList>
            <person name="Hoffmann M."/>
            <person name="Monday S.R."/>
            <person name="Allard M.W."/>
            <person name="Strain E.A."/>
            <person name="Whittaker P."/>
            <person name="Naum M."/>
            <person name="McCarthy P.J."/>
            <person name="Lopez J.V."/>
            <person name="Fischer M."/>
            <person name="Brown E.W."/>
        </authorList>
    </citation>
    <scope>NUCLEOTIDE SEQUENCE [LARGE SCALE GENOMIC DNA]</scope>
    <source>
        <strain evidence="13 14">ATCC BAA-2122</strain>
    </source>
</reference>
<evidence type="ECO:0000259" key="11">
    <source>
        <dbReference type="Pfam" id="PF08264"/>
    </source>
</evidence>
<feature type="domain" description="Methionyl/Leucyl tRNA synthetase" evidence="12">
    <location>
        <begin position="140"/>
        <end position="356"/>
    </location>
</feature>
<comment type="similarity">
    <text evidence="10">Belongs to the class-I aminoacyl-tRNA synthetase family.</text>
</comment>
<comment type="caution">
    <text evidence="13">The sequence shown here is derived from an EMBL/GenBank/DDBJ whole genome shotgun (WGS) entry which is preliminary data.</text>
</comment>
<dbReference type="InterPro" id="IPR013155">
    <property type="entry name" value="M/V/L/I-tRNA-synth_anticd-bd"/>
</dbReference>
<dbReference type="STRING" id="796620.VIBC2010_00969"/>
<evidence type="ECO:0000313" key="13">
    <source>
        <dbReference type="EMBL" id="EFP97823.1"/>
    </source>
</evidence>
<dbReference type="PANTHER" id="PTHR43326:SF1">
    <property type="entry name" value="METHIONINE--TRNA LIGASE, MITOCHONDRIAL"/>
    <property type="match status" value="1"/>
</dbReference>
<protein>
    <recommendedName>
        <fullName evidence="3">Methionine--tRNA ligase</fullName>
        <ecNumber evidence="2">6.1.1.10</ecNumber>
    </recommendedName>
    <alternativeName>
        <fullName evidence="9">Methionyl-tRNA synthetase</fullName>
    </alternativeName>
</protein>
<dbReference type="EMBL" id="AEIU01000046">
    <property type="protein sequence ID" value="EFP97823.1"/>
    <property type="molecule type" value="Genomic_DNA"/>
</dbReference>
<dbReference type="PRINTS" id="PR01041">
    <property type="entry name" value="TRNASYNTHMET"/>
</dbReference>
<accession>E3BGL5</accession>
<dbReference type="InterPro" id="IPR033911">
    <property type="entry name" value="MetRS_core"/>
</dbReference>
<gene>
    <name evidence="13" type="ORF">VIBC2010_00969</name>
</gene>
<evidence type="ECO:0000259" key="12">
    <source>
        <dbReference type="Pfam" id="PF09334"/>
    </source>
</evidence>
<keyword evidence="4 10" id="KW-0436">Ligase</keyword>
<feature type="domain" description="Methionyl/Leucyl tRNA synthetase" evidence="12">
    <location>
        <begin position="5"/>
        <end position="136"/>
    </location>
</feature>
<dbReference type="Proteomes" id="UP000002943">
    <property type="component" value="Unassembled WGS sequence"/>
</dbReference>
<dbReference type="NCBIfam" id="TIGR00398">
    <property type="entry name" value="metG"/>
    <property type="match status" value="1"/>
</dbReference>
<comment type="function">
    <text evidence="1">Is required not only for elongation of protein synthesis but also for the initiation of all mRNA translation through initiator tRNA(fMet) aminoacylation.</text>
</comment>
<keyword evidence="6 10" id="KW-0067">ATP-binding</keyword>
<dbReference type="EC" id="6.1.1.10" evidence="2"/>
<dbReference type="AlphaFoldDB" id="E3BGL5"/>
<dbReference type="Gene3D" id="2.170.220.10">
    <property type="match status" value="1"/>
</dbReference>
<evidence type="ECO:0000256" key="4">
    <source>
        <dbReference type="ARBA" id="ARBA00022598"/>
    </source>
</evidence>
<dbReference type="eggNOG" id="COG0143">
    <property type="taxonomic scope" value="Bacteria"/>
</dbReference>
<dbReference type="RefSeq" id="WP_009600102.1">
    <property type="nucleotide sequence ID" value="NZ_AEIU01000046.1"/>
</dbReference>
<keyword evidence="7 10" id="KW-0648">Protein biosynthesis</keyword>
<evidence type="ECO:0000256" key="1">
    <source>
        <dbReference type="ARBA" id="ARBA00003314"/>
    </source>
</evidence>
<keyword evidence="14" id="KW-1185">Reference proteome</keyword>
<dbReference type="InterPro" id="IPR015413">
    <property type="entry name" value="Methionyl/Leucyl_tRNA_Synth"/>
</dbReference>
<dbReference type="Gene3D" id="1.10.730.10">
    <property type="entry name" value="Isoleucyl-tRNA Synthetase, Domain 1"/>
    <property type="match status" value="1"/>
</dbReference>
<dbReference type="InterPro" id="IPR014758">
    <property type="entry name" value="Met-tRNA_synth"/>
</dbReference>
<evidence type="ECO:0000256" key="5">
    <source>
        <dbReference type="ARBA" id="ARBA00022741"/>
    </source>
</evidence>
<evidence type="ECO:0000256" key="7">
    <source>
        <dbReference type="ARBA" id="ARBA00022917"/>
    </source>
</evidence>
<dbReference type="CDD" id="cd00814">
    <property type="entry name" value="MetRS_core"/>
    <property type="match status" value="1"/>
</dbReference>